<gene>
    <name evidence="2" type="ORF">Osc7112_4486</name>
</gene>
<keyword evidence="3" id="KW-1185">Reference proteome</keyword>
<dbReference type="InterPro" id="IPR035093">
    <property type="entry name" value="RelE/ParE_toxin_dom_sf"/>
</dbReference>
<dbReference type="InterPro" id="IPR007712">
    <property type="entry name" value="RelE/ParE_toxin"/>
</dbReference>
<sequence length="107" mass="12367">MPSYELTSYAEEDLADIIEYTVNNYGIAQARDYVAALETCAENLAGSQGFYRDLKNIHPRLRVTRCQHHYIFGIMRSGSLMVVVAIYHERMDVLQRLRTRLKNPQEG</sequence>
<evidence type="ECO:0000313" key="2">
    <source>
        <dbReference type="EMBL" id="AFZ08783.1"/>
    </source>
</evidence>
<dbReference type="HOGENOM" id="CLU_147162_3_2_3"/>
<evidence type="ECO:0000313" key="3">
    <source>
        <dbReference type="Proteomes" id="UP000010478"/>
    </source>
</evidence>
<dbReference type="Pfam" id="PF05016">
    <property type="entry name" value="ParE_toxin"/>
    <property type="match status" value="1"/>
</dbReference>
<accession>K9VL05</accession>
<dbReference type="RefSeq" id="WP_015178023.1">
    <property type="nucleotide sequence ID" value="NC_019729.1"/>
</dbReference>
<keyword evidence="1" id="KW-1277">Toxin-antitoxin system</keyword>
<proteinExistence type="predicted"/>
<dbReference type="KEGG" id="oni:Osc7112_4486"/>
<protein>
    <submittedName>
        <fullName evidence="2">Plasmid stabilization system</fullName>
    </submittedName>
</protein>
<dbReference type="EMBL" id="CP003614">
    <property type="protein sequence ID" value="AFZ08783.1"/>
    <property type="molecule type" value="Genomic_DNA"/>
</dbReference>
<dbReference type="eggNOG" id="COG3668">
    <property type="taxonomic scope" value="Bacteria"/>
</dbReference>
<dbReference type="OrthoDB" id="7173315at2"/>
<dbReference type="Proteomes" id="UP000010478">
    <property type="component" value="Chromosome"/>
</dbReference>
<dbReference type="Gene3D" id="3.30.2310.20">
    <property type="entry name" value="RelE-like"/>
    <property type="match status" value="1"/>
</dbReference>
<organism evidence="2 3">
    <name type="scientific">Phormidium nigroviride PCC 7112</name>
    <dbReference type="NCBI Taxonomy" id="179408"/>
    <lineage>
        <taxon>Bacteria</taxon>
        <taxon>Bacillati</taxon>
        <taxon>Cyanobacteriota</taxon>
        <taxon>Cyanophyceae</taxon>
        <taxon>Oscillatoriophycideae</taxon>
        <taxon>Oscillatoriales</taxon>
        <taxon>Oscillatoriaceae</taxon>
        <taxon>Phormidium</taxon>
    </lineage>
</organism>
<evidence type="ECO:0000256" key="1">
    <source>
        <dbReference type="ARBA" id="ARBA00022649"/>
    </source>
</evidence>
<dbReference type="AlphaFoldDB" id="K9VL05"/>
<dbReference type="STRING" id="179408.Osc7112_4486"/>
<name>K9VL05_9CYAN</name>
<reference evidence="2 3" key="1">
    <citation type="submission" date="2012-05" db="EMBL/GenBank/DDBJ databases">
        <title>Finished chromosome of genome of Oscillatoria sp. PCC 7112.</title>
        <authorList>
            <consortium name="US DOE Joint Genome Institute"/>
            <person name="Gugger M."/>
            <person name="Coursin T."/>
            <person name="Rippka R."/>
            <person name="Tandeau De Marsac N."/>
            <person name="Huntemann M."/>
            <person name="Wei C.-L."/>
            <person name="Han J."/>
            <person name="Detter J.C."/>
            <person name="Han C."/>
            <person name="Tapia R."/>
            <person name="Davenport K."/>
            <person name="Daligault H."/>
            <person name="Erkkila T."/>
            <person name="Gu W."/>
            <person name="Munk A.C.C."/>
            <person name="Teshima H."/>
            <person name="Xu Y."/>
            <person name="Chain P."/>
            <person name="Chen A."/>
            <person name="Krypides N."/>
            <person name="Mavromatis K."/>
            <person name="Markowitz V."/>
            <person name="Szeto E."/>
            <person name="Ivanova N."/>
            <person name="Mikhailova N."/>
            <person name="Ovchinnikova G."/>
            <person name="Pagani I."/>
            <person name="Pati A."/>
            <person name="Goodwin L."/>
            <person name="Peters L."/>
            <person name="Pitluck S."/>
            <person name="Woyke T."/>
            <person name="Kerfeld C."/>
        </authorList>
    </citation>
    <scope>NUCLEOTIDE SEQUENCE [LARGE SCALE GENOMIC DNA]</scope>
    <source>
        <strain evidence="2 3">PCC 7112</strain>
    </source>
</reference>